<evidence type="ECO:0000313" key="9">
    <source>
        <dbReference type="Proteomes" id="UP000264820"/>
    </source>
</evidence>
<evidence type="ECO:0000259" key="6">
    <source>
        <dbReference type="PROSITE" id="PS50053"/>
    </source>
</evidence>
<dbReference type="Proteomes" id="UP000264820">
    <property type="component" value="Unplaced"/>
</dbReference>
<feature type="compositionally biased region" description="Basic residues" evidence="5">
    <location>
        <begin position="159"/>
        <end position="169"/>
    </location>
</feature>
<sequence length="613" mass="65841">MELDDEHCLHDYGIAEGCTLKLVLAMRGGPINTRRVTMEDPVKEVADSMEGTKEGGWEKSSANKQVTFVVYREGDQLNFFRVVDRGDGSLTPLSESLRSASTHTHSCFFSGGSVYNMCTEEDGGSGGERSAAAQSLENSITMSKMKLLKAKMEDMNINKKPKKTSKAKPRPPVGLHPCGVNGGGGHPTPSVTRLHQRLVRSLPPINQSRQSTGHLPPIADQELLDPSPPAASTSSHLPVPRQPPPSFSSPSCYMLQEEEPWESCPPFAKIRPPPKVSRLDISGTRLMRDCVYPQLPPLCTRGSPEAAFDPLKPVGEAVGVSLLEEAGRLAAPSQSAAASFGELADPLTCRAFDVGAPHQLPLPPSPLSTWTLGNGGDTLTSRADLAQLSASFHLSPPSPPTSPKPRFQPFDATLPLQVHPAAQVKPGSPSPLPSMMSSHAARLRGVKLESPGKRPELLSKREARGIAKMANQTCREQLGSLSNSPLMASLSARPVDGSGARRGGLDGPLIFILKSPPVLRHCIVTPTTHRTPTYHLPPVKTPAGAKKKTSKHCFLCGKKTGLATSYECRCGSNFCAAHRYAETHECSYDYKGTGRRFLQDANPLVSAPKLPKI</sequence>
<evidence type="ECO:0000256" key="3">
    <source>
        <dbReference type="ARBA" id="ARBA00022833"/>
    </source>
</evidence>
<dbReference type="PROSITE" id="PS50053">
    <property type="entry name" value="UBIQUITIN_2"/>
    <property type="match status" value="1"/>
</dbReference>
<keyword evidence="1" id="KW-0479">Metal-binding</keyword>
<organism evidence="8 9">
    <name type="scientific">Hippocampus comes</name>
    <name type="common">Tiger tail seahorse</name>
    <dbReference type="NCBI Taxonomy" id="109280"/>
    <lineage>
        <taxon>Eukaryota</taxon>
        <taxon>Metazoa</taxon>
        <taxon>Chordata</taxon>
        <taxon>Craniata</taxon>
        <taxon>Vertebrata</taxon>
        <taxon>Euteleostomi</taxon>
        <taxon>Actinopterygii</taxon>
        <taxon>Neopterygii</taxon>
        <taxon>Teleostei</taxon>
        <taxon>Neoteleostei</taxon>
        <taxon>Acanthomorphata</taxon>
        <taxon>Syngnathiaria</taxon>
        <taxon>Syngnathiformes</taxon>
        <taxon>Syngnathoidei</taxon>
        <taxon>Syngnathidae</taxon>
        <taxon>Hippocampus</taxon>
    </lineage>
</organism>
<proteinExistence type="predicted"/>
<keyword evidence="3" id="KW-0862">Zinc</keyword>
<protein>
    <submittedName>
        <fullName evidence="8">Zinc finger, AN1-type domain 4</fullName>
    </submittedName>
</protein>
<dbReference type="InterPro" id="IPR000058">
    <property type="entry name" value="Znf_AN1"/>
</dbReference>
<feature type="region of interest" description="Disordered" evidence="5">
    <location>
        <begin position="204"/>
        <end position="252"/>
    </location>
</feature>
<dbReference type="Pfam" id="PF01428">
    <property type="entry name" value="zf-AN1"/>
    <property type="match status" value="1"/>
</dbReference>
<dbReference type="InterPro" id="IPR000626">
    <property type="entry name" value="Ubiquitin-like_dom"/>
</dbReference>
<evidence type="ECO:0000259" key="7">
    <source>
        <dbReference type="PROSITE" id="PS51039"/>
    </source>
</evidence>
<evidence type="ECO:0000313" key="8">
    <source>
        <dbReference type="Ensembl" id="ENSHCOP00000002965.1"/>
    </source>
</evidence>
<dbReference type="GO" id="GO:0008270">
    <property type="term" value="F:zinc ion binding"/>
    <property type="evidence" value="ECO:0007669"/>
    <property type="project" value="UniProtKB-KW"/>
</dbReference>
<reference evidence="8" key="1">
    <citation type="submission" date="2025-08" db="UniProtKB">
        <authorList>
            <consortium name="Ensembl"/>
        </authorList>
    </citation>
    <scope>IDENTIFICATION</scope>
</reference>
<dbReference type="InterPro" id="IPR053061">
    <property type="entry name" value="AN1-type_zinc_finger"/>
</dbReference>
<accession>A0A3Q2XF21</accession>
<dbReference type="GeneTree" id="ENSGT00940000155716"/>
<feature type="region of interest" description="Disordered" evidence="5">
    <location>
        <begin position="156"/>
        <end position="191"/>
    </location>
</feature>
<dbReference type="SUPFAM" id="SSF118310">
    <property type="entry name" value="AN1-like Zinc finger"/>
    <property type="match status" value="1"/>
</dbReference>
<dbReference type="Gene3D" id="3.10.20.90">
    <property type="entry name" value="Phosphatidylinositol 3-kinase Catalytic Subunit, Chain A, domain 1"/>
    <property type="match status" value="1"/>
</dbReference>
<keyword evidence="2 4" id="KW-0863">Zinc-finger</keyword>
<feature type="compositionally biased region" description="Polar residues" evidence="5">
    <location>
        <begin position="204"/>
        <end position="213"/>
    </location>
</feature>
<dbReference type="AlphaFoldDB" id="A0A3Q2XF21"/>
<dbReference type="PROSITE" id="PS51039">
    <property type="entry name" value="ZF_AN1"/>
    <property type="match status" value="1"/>
</dbReference>
<reference evidence="8" key="2">
    <citation type="submission" date="2025-09" db="UniProtKB">
        <authorList>
            <consortium name="Ensembl"/>
        </authorList>
    </citation>
    <scope>IDENTIFICATION</scope>
</reference>
<dbReference type="PANTHER" id="PTHR46728:SF1">
    <property type="entry name" value="AN1-TYPE ZINC FINGER PROTEIN 4"/>
    <property type="match status" value="1"/>
</dbReference>
<dbReference type="Gene3D" id="4.10.1110.10">
    <property type="entry name" value="AN1-like Zinc finger"/>
    <property type="match status" value="1"/>
</dbReference>
<evidence type="ECO:0000256" key="1">
    <source>
        <dbReference type="ARBA" id="ARBA00022723"/>
    </source>
</evidence>
<feature type="domain" description="Ubiquitin-like" evidence="6">
    <location>
        <begin position="1"/>
        <end position="29"/>
    </location>
</feature>
<dbReference type="OMA" id="ECRCGHN"/>
<dbReference type="Ensembl" id="ENSHCOT00000009532.1">
    <property type="protein sequence ID" value="ENSHCOP00000002965.1"/>
    <property type="gene ID" value="ENSHCOG00000004248.1"/>
</dbReference>
<dbReference type="InterPro" id="IPR035896">
    <property type="entry name" value="AN1-like_Znf"/>
</dbReference>
<name>A0A3Q2XF21_HIPCM</name>
<feature type="domain" description="AN1-type" evidence="7">
    <location>
        <begin position="547"/>
        <end position="594"/>
    </location>
</feature>
<evidence type="ECO:0000256" key="2">
    <source>
        <dbReference type="ARBA" id="ARBA00022771"/>
    </source>
</evidence>
<keyword evidence="9" id="KW-1185">Reference proteome</keyword>
<dbReference type="PANTHER" id="PTHR46728">
    <property type="entry name" value="AN1-TYPE ZINC FINGER PROTEIN 4"/>
    <property type="match status" value="1"/>
</dbReference>
<evidence type="ECO:0000256" key="4">
    <source>
        <dbReference type="PROSITE-ProRule" id="PRU00449"/>
    </source>
</evidence>
<dbReference type="SMART" id="SM00154">
    <property type="entry name" value="ZnF_AN1"/>
    <property type="match status" value="1"/>
</dbReference>
<evidence type="ECO:0000256" key="5">
    <source>
        <dbReference type="SAM" id="MobiDB-lite"/>
    </source>
</evidence>